<dbReference type="SUPFAM" id="SSF52151">
    <property type="entry name" value="FabD/lysophospholipase-like"/>
    <property type="match status" value="1"/>
</dbReference>
<organism evidence="6 7">
    <name type="scientific">Plasticicumulans acidivorans</name>
    <dbReference type="NCBI Taxonomy" id="886464"/>
    <lineage>
        <taxon>Bacteria</taxon>
        <taxon>Pseudomonadati</taxon>
        <taxon>Pseudomonadota</taxon>
        <taxon>Gammaproteobacteria</taxon>
        <taxon>Candidatus Competibacteraceae</taxon>
        <taxon>Plasticicumulans</taxon>
    </lineage>
</organism>
<dbReference type="PANTHER" id="PTHR14226">
    <property type="entry name" value="NEUROPATHY TARGET ESTERASE/SWISS CHEESE D.MELANOGASTER"/>
    <property type="match status" value="1"/>
</dbReference>
<feature type="short sequence motif" description="DGA/G" evidence="4">
    <location>
        <begin position="168"/>
        <end position="170"/>
    </location>
</feature>
<feature type="short sequence motif" description="GXSXG" evidence="4">
    <location>
        <begin position="54"/>
        <end position="58"/>
    </location>
</feature>
<dbReference type="Proteomes" id="UP000246569">
    <property type="component" value="Unassembled WGS sequence"/>
</dbReference>
<sequence length="316" mass="33920">MTDEPISAEAAATADGHVPGLGIALGSGSARGWAHIGVLRALEELDIEPHFVAGCSIGALVGAAWAAQRLDALEEWARDMDWWQILRFVDFRAGALVAGDRLLQAFAERIGNPRIEDLPRRFACVATDLAQGREVWFQEGSLLAAVRASIALPGILHPVAGGSGWLVDGGLVNPVPVSLARAQGATRVIAVNLNGDLVGRYLLRRRARAPRLLEPFAQRLQGLLGRDDTDEDGDAPPASPPSLFEIVVSSMNVMQDRITRSRMAGDPPDVLLAPRLGHLALLDFHRAEEAIAIGRLAVEHNRAALLDLVGRPLEEE</sequence>
<evidence type="ECO:0000259" key="5">
    <source>
        <dbReference type="PROSITE" id="PS51635"/>
    </source>
</evidence>
<dbReference type="OrthoDB" id="5290098at2"/>
<dbReference type="GO" id="GO:0016787">
    <property type="term" value="F:hydrolase activity"/>
    <property type="evidence" value="ECO:0007669"/>
    <property type="project" value="UniProtKB-UniRule"/>
</dbReference>
<dbReference type="PANTHER" id="PTHR14226:SF76">
    <property type="entry name" value="NTE FAMILY PROTEIN RSSA"/>
    <property type="match status" value="1"/>
</dbReference>
<feature type="domain" description="PNPLA" evidence="5">
    <location>
        <begin position="23"/>
        <end position="181"/>
    </location>
</feature>
<reference evidence="6 7" key="1">
    <citation type="submission" date="2018-05" db="EMBL/GenBank/DDBJ databases">
        <title>Genomic Encyclopedia of Type Strains, Phase IV (KMG-IV): sequencing the most valuable type-strain genomes for metagenomic binning, comparative biology and taxonomic classification.</title>
        <authorList>
            <person name="Goeker M."/>
        </authorList>
    </citation>
    <scope>NUCLEOTIDE SEQUENCE [LARGE SCALE GENOMIC DNA]</scope>
    <source>
        <strain evidence="6 7">DSM 23606</strain>
    </source>
</reference>
<dbReference type="InterPro" id="IPR050301">
    <property type="entry name" value="NTE"/>
</dbReference>
<dbReference type="RefSeq" id="WP_110018133.1">
    <property type="nucleotide sequence ID" value="NZ_QGTJ01000004.1"/>
</dbReference>
<dbReference type="InterPro" id="IPR016035">
    <property type="entry name" value="Acyl_Trfase/lysoPLipase"/>
</dbReference>
<evidence type="ECO:0000313" key="6">
    <source>
        <dbReference type="EMBL" id="PWV62298.1"/>
    </source>
</evidence>
<keyword evidence="7" id="KW-1185">Reference proteome</keyword>
<evidence type="ECO:0000313" key="7">
    <source>
        <dbReference type="Proteomes" id="UP000246569"/>
    </source>
</evidence>
<dbReference type="EMBL" id="QGTJ01000004">
    <property type="protein sequence ID" value="PWV62298.1"/>
    <property type="molecule type" value="Genomic_DNA"/>
</dbReference>
<accession>A0A317MWW4</accession>
<evidence type="ECO:0000256" key="2">
    <source>
        <dbReference type="ARBA" id="ARBA00022963"/>
    </source>
</evidence>
<dbReference type="InterPro" id="IPR002641">
    <property type="entry name" value="PNPLA_dom"/>
</dbReference>
<name>A0A317MWW4_9GAMM</name>
<dbReference type="NCBIfam" id="NF007623">
    <property type="entry name" value="PRK10279.1"/>
    <property type="match status" value="1"/>
</dbReference>
<gene>
    <name evidence="6" type="ORF">C7443_10493</name>
</gene>
<feature type="active site" description="Nucleophile" evidence="4">
    <location>
        <position position="56"/>
    </location>
</feature>
<feature type="active site" description="Proton acceptor" evidence="4">
    <location>
        <position position="168"/>
    </location>
</feature>
<keyword evidence="2 4" id="KW-0442">Lipid degradation</keyword>
<protein>
    <submittedName>
        <fullName evidence="6">NTE family protein</fullName>
    </submittedName>
</protein>
<keyword evidence="3 4" id="KW-0443">Lipid metabolism</keyword>
<evidence type="ECO:0000256" key="3">
    <source>
        <dbReference type="ARBA" id="ARBA00023098"/>
    </source>
</evidence>
<evidence type="ECO:0000256" key="1">
    <source>
        <dbReference type="ARBA" id="ARBA00022801"/>
    </source>
</evidence>
<proteinExistence type="predicted"/>
<dbReference type="PROSITE" id="PS51635">
    <property type="entry name" value="PNPLA"/>
    <property type="match status" value="1"/>
</dbReference>
<comment type="caution">
    <text evidence="4">Lacks conserved residue(s) required for the propagation of feature annotation.</text>
</comment>
<dbReference type="GO" id="GO:0016042">
    <property type="term" value="P:lipid catabolic process"/>
    <property type="evidence" value="ECO:0007669"/>
    <property type="project" value="UniProtKB-UniRule"/>
</dbReference>
<dbReference type="Pfam" id="PF01734">
    <property type="entry name" value="Patatin"/>
    <property type="match status" value="1"/>
</dbReference>
<dbReference type="Gene3D" id="3.40.1090.10">
    <property type="entry name" value="Cytosolic phospholipase A2 catalytic domain"/>
    <property type="match status" value="2"/>
</dbReference>
<evidence type="ECO:0000256" key="4">
    <source>
        <dbReference type="PROSITE-ProRule" id="PRU01161"/>
    </source>
</evidence>
<comment type="caution">
    <text evidence="6">The sequence shown here is derived from an EMBL/GenBank/DDBJ whole genome shotgun (WGS) entry which is preliminary data.</text>
</comment>
<dbReference type="AlphaFoldDB" id="A0A317MWW4"/>
<keyword evidence="1 4" id="KW-0378">Hydrolase</keyword>